<dbReference type="EMBL" id="CP048222">
    <property type="protein sequence ID" value="QHT67972.1"/>
    <property type="molecule type" value="Genomic_DNA"/>
</dbReference>
<reference evidence="3 4" key="1">
    <citation type="submission" date="2020-01" db="EMBL/GenBank/DDBJ databases">
        <authorList>
            <person name="Kim M.K."/>
        </authorList>
    </citation>
    <scope>NUCLEOTIDE SEQUENCE [LARGE SCALE GENOMIC DNA]</scope>
    <source>
        <strain evidence="3 4">172606-1</strain>
    </source>
</reference>
<evidence type="ECO:0000256" key="1">
    <source>
        <dbReference type="SAM" id="Phobius"/>
    </source>
</evidence>
<dbReference type="RefSeq" id="WP_162443993.1">
    <property type="nucleotide sequence ID" value="NZ_CP048222.1"/>
</dbReference>
<sequence length="274" mass="29807">MKAIKKSLSVATVILFVLGIIVIAYFLYNAPAEMADTLAIKELGQHTQINNIFRQISILVGVEIAIGLLAIVLLITAQNQALQAKHENATTQTLSDVYTETETKQQVALSERISAVELTLQNDSAADNKVILEKILNNVCNELEACQGALYVTRQQHQKRVLELTASYAYYFAESKTISYEFGEGLIGQVAKEGKTINISTIPEGYITIVSGLGSSSPNHLIIIPLLFENSVAGILEIASFKKITKTDEEYLNGLAPILGKSLANQPQAIVNAE</sequence>
<evidence type="ECO:0000259" key="2">
    <source>
        <dbReference type="SMART" id="SM00065"/>
    </source>
</evidence>
<dbReference type="Proteomes" id="UP000480178">
    <property type="component" value="Chromosome"/>
</dbReference>
<evidence type="ECO:0000313" key="4">
    <source>
        <dbReference type="Proteomes" id="UP000480178"/>
    </source>
</evidence>
<dbReference type="SUPFAM" id="SSF55781">
    <property type="entry name" value="GAF domain-like"/>
    <property type="match status" value="1"/>
</dbReference>
<keyword evidence="1" id="KW-0812">Transmembrane</keyword>
<keyword evidence="1" id="KW-0472">Membrane</keyword>
<feature type="transmembrane region" description="Helical" evidence="1">
    <location>
        <begin position="7"/>
        <end position="28"/>
    </location>
</feature>
<dbReference type="InterPro" id="IPR029016">
    <property type="entry name" value="GAF-like_dom_sf"/>
</dbReference>
<evidence type="ECO:0000313" key="3">
    <source>
        <dbReference type="EMBL" id="QHT67972.1"/>
    </source>
</evidence>
<dbReference type="InterPro" id="IPR003018">
    <property type="entry name" value="GAF"/>
</dbReference>
<accession>A0A6C0GJY3</accession>
<dbReference type="SMART" id="SM00065">
    <property type="entry name" value="GAF"/>
    <property type="match status" value="1"/>
</dbReference>
<protein>
    <submittedName>
        <fullName evidence="3">GAF domain-containing protein</fullName>
    </submittedName>
</protein>
<name>A0A6C0GJY3_9BACT</name>
<feature type="domain" description="GAF" evidence="2">
    <location>
        <begin position="127"/>
        <end position="273"/>
    </location>
</feature>
<keyword evidence="1" id="KW-1133">Transmembrane helix</keyword>
<gene>
    <name evidence="3" type="ORF">GXP67_15645</name>
</gene>
<keyword evidence="4" id="KW-1185">Reference proteome</keyword>
<proteinExistence type="predicted"/>
<organism evidence="3 4">
    <name type="scientific">Rhodocytophaga rosea</name>
    <dbReference type="NCBI Taxonomy" id="2704465"/>
    <lineage>
        <taxon>Bacteria</taxon>
        <taxon>Pseudomonadati</taxon>
        <taxon>Bacteroidota</taxon>
        <taxon>Cytophagia</taxon>
        <taxon>Cytophagales</taxon>
        <taxon>Rhodocytophagaceae</taxon>
        <taxon>Rhodocytophaga</taxon>
    </lineage>
</organism>
<dbReference type="Pfam" id="PF13185">
    <property type="entry name" value="GAF_2"/>
    <property type="match status" value="1"/>
</dbReference>
<dbReference type="Gene3D" id="3.30.450.40">
    <property type="match status" value="1"/>
</dbReference>
<dbReference type="AlphaFoldDB" id="A0A6C0GJY3"/>
<dbReference type="KEGG" id="rhoz:GXP67_15645"/>
<feature type="transmembrane region" description="Helical" evidence="1">
    <location>
        <begin position="52"/>
        <end position="75"/>
    </location>
</feature>